<protein>
    <recommendedName>
        <fullName evidence="3">phospholipase D</fullName>
        <ecNumber evidence="3">3.1.4.4</ecNumber>
    </recommendedName>
</protein>
<name>A0ABN1UXG3_9ACTN</name>
<evidence type="ECO:0000259" key="8">
    <source>
        <dbReference type="Pfam" id="PF13091"/>
    </source>
</evidence>
<feature type="chain" id="PRO_5046372747" description="phospholipase D" evidence="7">
    <location>
        <begin position="20"/>
        <end position="414"/>
    </location>
</feature>
<dbReference type="InterPro" id="IPR025202">
    <property type="entry name" value="PLD-like_dom"/>
</dbReference>
<evidence type="ECO:0000256" key="6">
    <source>
        <dbReference type="ARBA" id="ARBA00023098"/>
    </source>
</evidence>
<accession>A0ABN1UXG3</accession>
<gene>
    <name evidence="9" type="ORF">GCM10009654_39970</name>
</gene>
<feature type="domain" description="Phospholipase D-like" evidence="8">
    <location>
        <begin position="271"/>
        <end position="406"/>
    </location>
</feature>
<organism evidence="9 10">
    <name type="scientific">Streptomyces hebeiensis</name>
    <dbReference type="NCBI Taxonomy" id="229486"/>
    <lineage>
        <taxon>Bacteria</taxon>
        <taxon>Bacillati</taxon>
        <taxon>Actinomycetota</taxon>
        <taxon>Actinomycetes</taxon>
        <taxon>Kitasatosporales</taxon>
        <taxon>Streptomycetaceae</taxon>
        <taxon>Streptomyces</taxon>
    </lineage>
</organism>
<evidence type="ECO:0000256" key="7">
    <source>
        <dbReference type="SAM" id="SignalP"/>
    </source>
</evidence>
<evidence type="ECO:0000256" key="5">
    <source>
        <dbReference type="ARBA" id="ARBA00022963"/>
    </source>
</evidence>
<sequence length="414" mass="44108">MTALGIGLLAVGVPGPAAATEATETTDVMRAAAVTPGAVFNDPAGTATAQNRIRDHVISLIQGAPAGSSITLSLYTFTDNDVRTALVAANDRGVGVRAILDHKSRESRTPGGEYENLAAKLGTDRTQKSWVMTCPQTRSCIGNRTIGQAAINHNKFFLFSSTGGADDVVVQTSANMTGVQRTDLFNNAVTLVDSGLYANYLAYFADQEKYGTSGDGLASYYKTPSSPTNAAYKTYFFPRQESSGKAYNTDPATDTVKLILDNVTCSSSQPTEVRMAANLFYRDHIATKLVAMADAGCKVYLAADGNPNGGREGVPSMGKTVESIVSGKLTQRVACWENPPAGRTANIGLHSKYLLVKGVYAGAANEKIVFTGSHNYSWQALRSNDETLLKINDDAVHDQFKADHDHLMDYCAGS</sequence>
<comment type="caution">
    <text evidence="9">The sequence shown here is derived from an EMBL/GenBank/DDBJ whole genome shotgun (WGS) entry which is preliminary data.</text>
</comment>
<dbReference type="PANTHER" id="PTHR43856:SF1">
    <property type="entry name" value="MITOCHONDRIAL CARDIOLIPIN HYDROLASE"/>
    <property type="match status" value="1"/>
</dbReference>
<dbReference type="Gene3D" id="3.30.870.10">
    <property type="entry name" value="Endonuclease Chain A"/>
    <property type="match status" value="2"/>
</dbReference>
<keyword evidence="6" id="KW-0443">Lipid metabolism</keyword>
<evidence type="ECO:0000256" key="2">
    <source>
        <dbReference type="ARBA" id="ARBA00008664"/>
    </source>
</evidence>
<evidence type="ECO:0000256" key="4">
    <source>
        <dbReference type="ARBA" id="ARBA00022801"/>
    </source>
</evidence>
<proteinExistence type="inferred from homology"/>
<dbReference type="EC" id="3.1.4.4" evidence="3"/>
<feature type="domain" description="Phospholipase D-like" evidence="8">
    <location>
        <begin position="66"/>
        <end position="205"/>
    </location>
</feature>
<comment type="catalytic activity">
    <reaction evidence="1">
        <text>a 1,2-diacyl-sn-glycero-3-phosphocholine + H2O = a 1,2-diacyl-sn-glycero-3-phosphate + choline + H(+)</text>
        <dbReference type="Rhea" id="RHEA:14445"/>
        <dbReference type="ChEBI" id="CHEBI:15354"/>
        <dbReference type="ChEBI" id="CHEBI:15377"/>
        <dbReference type="ChEBI" id="CHEBI:15378"/>
        <dbReference type="ChEBI" id="CHEBI:57643"/>
        <dbReference type="ChEBI" id="CHEBI:58608"/>
        <dbReference type="EC" id="3.1.4.4"/>
    </reaction>
</comment>
<keyword evidence="7" id="KW-0732">Signal</keyword>
<evidence type="ECO:0000313" key="10">
    <source>
        <dbReference type="Proteomes" id="UP001501371"/>
    </source>
</evidence>
<dbReference type="InterPro" id="IPR051406">
    <property type="entry name" value="PLD_domain"/>
</dbReference>
<dbReference type="EMBL" id="BAAAKV010000035">
    <property type="protein sequence ID" value="GAA1178715.1"/>
    <property type="molecule type" value="Genomic_DNA"/>
</dbReference>
<dbReference type="Proteomes" id="UP001501371">
    <property type="component" value="Unassembled WGS sequence"/>
</dbReference>
<evidence type="ECO:0000256" key="1">
    <source>
        <dbReference type="ARBA" id="ARBA00000798"/>
    </source>
</evidence>
<evidence type="ECO:0000256" key="3">
    <source>
        <dbReference type="ARBA" id="ARBA00012027"/>
    </source>
</evidence>
<feature type="signal peptide" evidence="7">
    <location>
        <begin position="1"/>
        <end position="19"/>
    </location>
</feature>
<comment type="similarity">
    <text evidence="2">Belongs to the phospholipase D family.</text>
</comment>
<dbReference type="Pfam" id="PF13091">
    <property type="entry name" value="PLDc_2"/>
    <property type="match status" value="2"/>
</dbReference>
<evidence type="ECO:0000313" key="9">
    <source>
        <dbReference type="EMBL" id="GAA1178715.1"/>
    </source>
</evidence>
<keyword evidence="10" id="KW-1185">Reference proteome</keyword>
<reference evidence="9 10" key="1">
    <citation type="journal article" date="2019" name="Int. J. Syst. Evol. Microbiol.">
        <title>The Global Catalogue of Microorganisms (GCM) 10K type strain sequencing project: providing services to taxonomists for standard genome sequencing and annotation.</title>
        <authorList>
            <consortium name="The Broad Institute Genomics Platform"/>
            <consortium name="The Broad Institute Genome Sequencing Center for Infectious Disease"/>
            <person name="Wu L."/>
            <person name="Ma J."/>
        </authorList>
    </citation>
    <scope>NUCLEOTIDE SEQUENCE [LARGE SCALE GENOMIC DNA]</scope>
    <source>
        <strain evidence="9 10">JCM 12696</strain>
    </source>
</reference>
<dbReference type="SUPFAM" id="SSF56024">
    <property type="entry name" value="Phospholipase D/nuclease"/>
    <property type="match status" value="2"/>
</dbReference>
<keyword evidence="4" id="KW-0378">Hydrolase</keyword>
<dbReference type="PANTHER" id="PTHR43856">
    <property type="entry name" value="CARDIOLIPIN HYDROLASE"/>
    <property type="match status" value="1"/>
</dbReference>
<keyword evidence="5" id="KW-0442">Lipid degradation</keyword>